<keyword evidence="1" id="KW-1133">Transmembrane helix</keyword>
<reference evidence="2 3" key="1">
    <citation type="journal article" date="2017" name="Gigascience">
        <title>Genome sequence of the small brown planthopper, Laodelphax striatellus.</title>
        <authorList>
            <person name="Zhu J."/>
            <person name="Jiang F."/>
            <person name="Wang X."/>
            <person name="Yang P."/>
            <person name="Bao Y."/>
            <person name="Zhao W."/>
            <person name="Wang W."/>
            <person name="Lu H."/>
            <person name="Wang Q."/>
            <person name="Cui N."/>
            <person name="Li J."/>
            <person name="Chen X."/>
            <person name="Luo L."/>
            <person name="Yu J."/>
            <person name="Kang L."/>
            <person name="Cui F."/>
        </authorList>
    </citation>
    <scope>NUCLEOTIDE SEQUENCE [LARGE SCALE GENOMIC DNA]</scope>
    <source>
        <strain evidence="2">Lst14</strain>
    </source>
</reference>
<keyword evidence="3" id="KW-1185">Reference proteome</keyword>
<dbReference type="SMR" id="A0A482X0D5"/>
<dbReference type="AlphaFoldDB" id="A0A482X0D5"/>
<dbReference type="InParanoid" id="A0A482X0D5"/>
<feature type="transmembrane region" description="Helical" evidence="1">
    <location>
        <begin position="6"/>
        <end position="28"/>
    </location>
</feature>
<dbReference type="OrthoDB" id="6630291at2759"/>
<dbReference type="STRING" id="195883.A0A482X0D5"/>
<dbReference type="Proteomes" id="UP000291343">
    <property type="component" value="Unassembled WGS sequence"/>
</dbReference>
<keyword evidence="1" id="KW-0472">Membrane</keyword>
<proteinExistence type="predicted"/>
<name>A0A482X0D5_LAOST</name>
<organism evidence="2 3">
    <name type="scientific">Laodelphax striatellus</name>
    <name type="common">Small brown planthopper</name>
    <name type="synonym">Delphax striatella</name>
    <dbReference type="NCBI Taxonomy" id="195883"/>
    <lineage>
        <taxon>Eukaryota</taxon>
        <taxon>Metazoa</taxon>
        <taxon>Ecdysozoa</taxon>
        <taxon>Arthropoda</taxon>
        <taxon>Hexapoda</taxon>
        <taxon>Insecta</taxon>
        <taxon>Pterygota</taxon>
        <taxon>Neoptera</taxon>
        <taxon>Paraneoptera</taxon>
        <taxon>Hemiptera</taxon>
        <taxon>Auchenorrhyncha</taxon>
        <taxon>Fulgoroidea</taxon>
        <taxon>Delphacidae</taxon>
        <taxon>Criomorphinae</taxon>
        <taxon>Laodelphax</taxon>
    </lineage>
</organism>
<gene>
    <name evidence="2" type="ORF">LSTR_LSTR010348</name>
</gene>
<evidence type="ECO:0000313" key="2">
    <source>
        <dbReference type="EMBL" id="RZF39254.1"/>
    </source>
</evidence>
<evidence type="ECO:0000313" key="3">
    <source>
        <dbReference type="Proteomes" id="UP000291343"/>
    </source>
</evidence>
<evidence type="ECO:0000256" key="1">
    <source>
        <dbReference type="SAM" id="Phobius"/>
    </source>
</evidence>
<keyword evidence="1" id="KW-0812">Transmembrane</keyword>
<accession>A0A482X0D5</accession>
<comment type="caution">
    <text evidence="2">The sequence shown here is derived from an EMBL/GenBank/DDBJ whole genome shotgun (WGS) entry which is preliminary data.</text>
</comment>
<protein>
    <submittedName>
        <fullName evidence="2">Uncharacterized protein</fullName>
    </submittedName>
</protein>
<dbReference type="EMBL" id="QKKF02020306">
    <property type="protein sequence ID" value="RZF39254.1"/>
    <property type="molecule type" value="Genomic_DNA"/>
</dbReference>
<sequence length="118" mass="12331">MCSGGGSGGLIGGAGGGLLIITVTALLLRIAPVPVQAEQVVLLDTATEQTLEWTRFPYGPPAKTPGAERREAELGGVSVKIEAVNPPVTVVIYRSNSELAESFTSGLLRDRRRSLEAT</sequence>